<sequence>MPPGRIPPVSNSPDKIQLERLSHVCYGHTDLNKFDAFARDFGFEQASRTESAIYYRGWGKDACAYAALQAGVNGQEEGFVGAAFIAASEQDFNRSASLPGASEVESNPAPGGGKRVKLASPSGSTIYIIWGQEDRAAPVEPASSTDVHKGPYNTTLAKPRKGEFQRFKVGPAMVHKIGHYGYVTRMFDEDIAFYTENFNFVPSDILYEEVEGQGEVDSLTFMHLDRGQTYVDHHTLFLSRVPASHPKPYQIHHCSFEVEDFDTQMLGHEHLLNKGYSLVWGVGRHILGSQIFDYWKDPSGLTIEHYADGDVVNVDNPTGRMKSEGAASMYIWGPIRPANGVAG</sequence>
<dbReference type="VEuPathDB" id="FungiDB:P168DRAFT_245846"/>
<dbReference type="InterPro" id="IPR029068">
    <property type="entry name" value="Glyas_Bleomycin-R_OHBP_Dase"/>
</dbReference>
<evidence type="ECO:0000256" key="2">
    <source>
        <dbReference type="SAM" id="MobiDB-lite"/>
    </source>
</evidence>
<proteinExistence type="predicted"/>
<dbReference type="OrthoDB" id="3360610at2759"/>
<name>A0A2I1DD41_ASPC2</name>
<accession>A0A2I1DD41</accession>
<dbReference type="RefSeq" id="XP_024696359.1">
    <property type="nucleotide sequence ID" value="XM_024834021.1"/>
</dbReference>
<reference evidence="4" key="1">
    <citation type="submission" date="2016-12" db="EMBL/GenBank/DDBJ databases">
        <title>The genomes of Aspergillus section Nigri reveals drivers in fungal speciation.</title>
        <authorList>
            <consortium name="DOE Joint Genome Institute"/>
            <person name="Vesth T.C."/>
            <person name="Nybo J."/>
            <person name="Theobald S."/>
            <person name="Brandl J."/>
            <person name="Frisvad J.C."/>
            <person name="Nielsen K.F."/>
            <person name="Lyhne E.K."/>
            <person name="Kogle M.E."/>
            <person name="Kuo A."/>
            <person name="Riley R."/>
            <person name="Clum A."/>
            <person name="Nolan M."/>
            <person name="Lipzen A."/>
            <person name="Salamov A."/>
            <person name="Henrissat B."/>
            <person name="Wiebenga A."/>
            <person name="De vries R.P."/>
            <person name="Grigoriev I.V."/>
            <person name="Mortensen U.H."/>
            <person name="Andersen M.R."/>
            <person name="Baker S.E."/>
        </authorList>
    </citation>
    <scope>NUCLEOTIDE SEQUENCE</scope>
    <source>
        <strain evidence="4">IBT 28561</strain>
    </source>
</reference>
<evidence type="ECO:0000313" key="5">
    <source>
        <dbReference type="Proteomes" id="UP000234254"/>
    </source>
</evidence>
<dbReference type="InterPro" id="IPR004360">
    <property type="entry name" value="Glyas_Fos-R_dOase_dom"/>
</dbReference>
<dbReference type="InterPro" id="IPR037523">
    <property type="entry name" value="VOC_core"/>
</dbReference>
<protein>
    <submittedName>
        <fullName evidence="4">Glyoxalase family protein</fullName>
    </submittedName>
</protein>
<evidence type="ECO:0000259" key="3">
    <source>
        <dbReference type="PROSITE" id="PS51819"/>
    </source>
</evidence>
<comment type="caution">
    <text evidence="4">The sequence shown here is derived from an EMBL/GenBank/DDBJ whole genome shotgun (WGS) entry which is preliminary data.</text>
</comment>
<dbReference type="PANTHER" id="PTHR43048:SF3">
    <property type="entry name" value="METHYLMALONYL-COA EPIMERASE, MITOCHONDRIAL"/>
    <property type="match status" value="1"/>
</dbReference>
<organism evidence="4 5">
    <name type="scientific">Aspergillus campestris (strain IBT 28561)</name>
    <dbReference type="NCBI Taxonomy" id="1392248"/>
    <lineage>
        <taxon>Eukaryota</taxon>
        <taxon>Fungi</taxon>
        <taxon>Dikarya</taxon>
        <taxon>Ascomycota</taxon>
        <taxon>Pezizomycotina</taxon>
        <taxon>Eurotiomycetes</taxon>
        <taxon>Eurotiomycetidae</taxon>
        <taxon>Eurotiales</taxon>
        <taxon>Aspergillaceae</taxon>
        <taxon>Aspergillus</taxon>
        <taxon>Aspergillus subgen. Circumdati</taxon>
    </lineage>
</organism>
<keyword evidence="5" id="KW-1185">Reference proteome</keyword>
<dbReference type="GO" id="GO:0046491">
    <property type="term" value="P:L-methylmalonyl-CoA metabolic process"/>
    <property type="evidence" value="ECO:0007669"/>
    <property type="project" value="TreeGrafter"/>
</dbReference>
<dbReference type="Proteomes" id="UP000234254">
    <property type="component" value="Unassembled WGS sequence"/>
</dbReference>
<evidence type="ECO:0000313" key="4">
    <source>
        <dbReference type="EMBL" id="PKY07765.1"/>
    </source>
</evidence>
<dbReference type="GO" id="GO:0046872">
    <property type="term" value="F:metal ion binding"/>
    <property type="evidence" value="ECO:0007669"/>
    <property type="project" value="UniProtKB-KW"/>
</dbReference>
<feature type="region of interest" description="Disordered" evidence="2">
    <location>
        <begin position="96"/>
        <end position="118"/>
    </location>
</feature>
<dbReference type="SUPFAM" id="SSF54593">
    <property type="entry name" value="Glyoxalase/Bleomycin resistance protein/Dihydroxybiphenyl dioxygenase"/>
    <property type="match status" value="1"/>
</dbReference>
<dbReference type="FunFam" id="3.10.180.10:FF:000034">
    <property type="entry name" value="Glyoxalase/Bleomycin resistance protein/Dihydroxybiphenyl dioxygenase"/>
    <property type="match status" value="1"/>
</dbReference>
<dbReference type="AlphaFoldDB" id="A0A2I1DD41"/>
<keyword evidence="1" id="KW-0479">Metal-binding</keyword>
<dbReference type="InterPro" id="IPR051785">
    <property type="entry name" value="MMCE/EMCE_epimerase"/>
</dbReference>
<dbReference type="Gene3D" id="3.10.180.10">
    <property type="entry name" value="2,3-Dihydroxybiphenyl 1,2-Dioxygenase, domain 1"/>
    <property type="match status" value="2"/>
</dbReference>
<dbReference type="GO" id="GO:0004493">
    <property type="term" value="F:methylmalonyl-CoA epimerase activity"/>
    <property type="evidence" value="ECO:0007669"/>
    <property type="project" value="TreeGrafter"/>
</dbReference>
<dbReference type="EMBL" id="MSFM01000001">
    <property type="protein sequence ID" value="PKY07765.1"/>
    <property type="molecule type" value="Genomic_DNA"/>
</dbReference>
<dbReference type="GeneID" id="36541545"/>
<dbReference type="PANTHER" id="PTHR43048">
    <property type="entry name" value="METHYLMALONYL-COA EPIMERASE"/>
    <property type="match status" value="1"/>
</dbReference>
<dbReference type="Pfam" id="PF00903">
    <property type="entry name" value="Glyoxalase"/>
    <property type="match status" value="1"/>
</dbReference>
<gene>
    <name evidence="4" type="ORF">P168DRAFT_245846</name>
</gene>
<dbReference type="PROSITE" id="PS51819">
    <property type="entry name" value="VOC"/>
    <property type="match status" value="1"/>
</dbReference>
<dbReference type="GO" id="GO:0005739">
    <property type="term" value="C:mitochondrion"/>
    <property type="evidence" value="ECO:0007669"/>
    <property type="project" value="TreeGrafter"/>
</dbReference>
<evidence type="ECO:0000256" key="1">
    <source>
        <dbReference type="ARBA" id="ARBA00022723"/>
    </source>
</evidence>
<feature type="domain" description="VOC" evidence="3">
    <location>
        <begin position="176"/>
        <end position="308"/>
    </location>
</feature>